<dbReference type="Proteomes" id="UP000241238">
    <property type="component" value="Chromosome"/>
</dbReference>
<evidence type="ECO:0000313" key="3">
    <source>
        <dbReference type="Proteomes" id="UP000241238"/>
    </source>
</evidence>
<dbReference type="RefSeq" id="WP_005949374.1">
    <property type="nucleotide sequence ID" value="NZ_CP028103.1"/>
</dbReference>
<name>A0ABM6U1G5_FUSVA</name>
<gene>
    <name evidence="2" type="ORF">C4N18_02365</name>
</gene>
<proteinExistence type="predicted"/>
<evidence type="ECO:0000313" key="2">
    <source>
        <dbReference type="EMBL" id="AVQ30127.1"/>
    </source>
</evidence>
<reference evidence="3" key="1">
    <citation type="journal article" date="2018" name="MSphere">
        <title>Fusobacterium Genomics Using MinION and Illumina Sequencing Enables Genome Completion and Correction.</title>
        <authorList>
            <person name="Todd S.M."/>
            <person name="Settlage R.E."/>
            <person name="Lahmers K.K."/>
            <person name="Slade D.J."/>
        </authorList>
    </citation>
    <scope>NUCLEOTIDE SEQUENCE [LARGE SCALE GENOMIC DNA]</scope>
    <source>
        <strain evidence="3">ATCC 27725</strain>
    </source>
</reference>
<accession>A0ABM6U1G5</accession>
<dbReference type="EMBL" id="CP028103">
    <property type="protein sequence ID" value="AVQ30127.1"/>
    <property type="molecule type" value="Genomic_DNA"/>
</dbReference>
<protein>
    <submittedName>
        <fullName evidence="2">Uncharacterized protein</fullName>
    </submittedName>
</protein>
<feature type="coiled-coil region" evidence="1">
    <location>
        <begin position="4"/>
        <end position="74"/>
    </location>
</feature>
<evidence type="ECO:0000256" key="1">
    <source>
        <dbReference type="SAM" id="Coils"/>
    </source>
</evidence>
<keyword evidence="3" id="KW-1185">Reference proteome</keyword>
<keyword evidence="1" id="KW-0175">Coiled coil</keyword>
<sequence length="198" mass="23140">MSLTNKLKELIKELENRRITMLTELQQKTNSGKYSGEYIADLTLKTNKEYSTIVEKFEEKKNQLIQDYINEQLRTTKVTPTIEETGALNSVINLAGSVSLEDSELNELVKPFKSNMLLMELLFRKLKTDKNDILEIYAETFKDFKTYAVKREFLKNIEEFKNEYFGKSIHDVNGGLRATIFLNTLEKEENKFTERTLK</sequence>
<organism evidence="2 3">
    <name type="scientific">Fusobacterium varium ATCC 27725</name>
    <dbReference type="NCBI Taxonomy" id="469618"/>
    <lineage>
        <taxon>Bacteria</taxon>
        <taxon>Fusobacteriati</taxon>
        <taxon>Fusobacteriota</taxon>
        <taxon>Fusobacteriia</taxon>
        <taxon>Fusobacteriales</taxon>
        <taxon>Fusobacteriaceae</taxon>
        <taxon>Fusobacterium</taxon>
    </lineage>
</organism>
<dbReference type="GeneID" id="77466819"/>